<protein>
    <submittedName>
        <fullName evidence="2">Uncharacterized protein DUF3108</fullName>
    </submittedName>
</protein>
<feature type="compositionally biased region" description="Low complexity" evidence="1">
    <location>
        <begin position="113"/>
        <end position="128"/>
    </location>
</feature>
<evidence type="ECO:0000313" key="2">
    <source>
        <dbReference type="EMBL" id="TDR33038.1"/>
    </source>
</evidence>
<feature type="compositionally biased region" description="Polar residues" evidence="1">
    <location>
        <begin position="88"/>
        <end position="112"/>
    </location>
</feature>
<reference evidence="2 3" key="1">
    <citation type="submission" date="2019-03" db="EMBL/GenBank/DDBJ databases">
        <title>Genomic Encyclopedia of Type Strains, Phase IV (KMG-IV): sequencing the most valuable type-strain genomes for metagenomic binning, comparative biology and taxonomic classification.</title>
        <authorList>
            <person name="Goeker M."/>
        </authorList>
    </citation>
    <scope>NUCLEOTIDE SEQUENCE [LARGE SCALE GENOMIC DNA]</scope>
    <source>
        <strain evidence="2 3">DSM 102852</strain>
    </source>
</reference>
<dbReference type="EMBL" id="SNZE01000001">
    <property type="protein sequence ID" value="TDR33038.1"/>
    <property type="molecule type" value="Genomic_DNA"/>
</dbReference>
<comment type="caution">
    <text evidence="2">The sequence shown here is derived from an EMBL/GenBank/DDBJ whole genome shotgun (WGS) entry which is preliminary data.</text>
</comment>
<organism evidence="2 3">
    <name type="scientific">Hydromonas duriensis</name>
    <dbReference type="NCBI Taxonomy" id="1527608"/>
    <lineage>
        <taxon>Bacteria</taxon>
        <taxon>Pseudomonadati</taxon>
        <taxon>Pseudomonadota</taxon>
        <taxon>Betaproteobacteria</taxon>
        <taxon>Burkholderiales</taxon>
        <taxon>Burkholderiaceae</taxon>
        <taxon>Hydromonas</taxon>
    </lineage>
</organism>
<accession>A0A4R6YBU5</accession>
<sequence length="366" mass="38665">MPLIIPLKRSAKNVLFSGAVHGALLLSLWFATSDLRTPDVKPPDVIDATILPAPATEKTPIEHTAEVTRLNTSAQVQAKNSASHDNKTTSSGTENKQPTPPNGSNITAANGTAASADQIQAASSDEGNTAGGNGGGNKPLTNGTPVAVKPIGGFQIQYDAHVNKGNIEADGGATLTFNRNKGNYTAELVAHASFGKFSAHSEGELRENTLATTSFKDGRAIKFLGMGSEHTGSNFKVDYAAKEINFTGSGGTQPLTYTAVYDYLSAIAYLQALLQQHPEQARAGNSLQLPIGKRTVIEMATVTFKPVDRLSTQEGAFEATPASIKIPSGSIQSIDVWFVPDKNYRPLQIELGFVSGKVKLVSRKSS</sequence>
<dbReference type="OrthoDB" id="8526020at2"/>
<gene>
    <name evidence="2" type="ORF">DFR44_10188</name>
</gene>
<proteinExistence type="predicted"/>
<dbReference type="RefSeq" id="WP_133618733.1">
    <property type="nucleotide sequence ID" value="NZ_SNZE01000001.1"/>
</dbReference>
<evidence type="ECO:0000256" key="1">
    <source>
        <dbReference type="SAM" id="MobiDB-lite"/>
    </source>
</evidence>
<feature type="region of interest" description="Disordered" evidence="1">
    <location>
        <begin position="74"/>
        <end position="146"/>
    </location>
</feature>
<name>A0A4R6YBU5_9BURK</name>
<dbReference type="AlphaFoldDB" id="A0A4R6YBU5"/>
<keyword evidence="3" id="KW-1185">Reference proteome</keyword>
<evidence type="ECO:0000313" key="3">
    <source>
        <dbReference type="Proteomes" id="UP000294480"/>
    </source>
</evidence>
<dbReference type="Proteomes" id="UP000294480">
    <property type="component" value="Unassembled WGS sequence"/>
</dbReference>